<organism evidence="1 2">
    <name type="scientific">Clostridium homopropionicum DSM 5847</name>
    <dbReference type="NCBI Taxonomy" id="1121318"/>
    <lineage>
        <taxon>Bacteria</taxon>
        <taxon>Bacillati</taxon>
        <taxon>Bacillota</taxon>
        <taxon>Clostridia</taxon>
        <taxon>Eubacteriales</taxon>
        <taxon>Clostridiaceae</taxon>
        <taxon>Clostridium</taxon>
    </lineage>
</organism>
<name>A0A0L6Z9S9_9CLOT</name>
<gene>
    <name evidence="1" type="ORF">CLHOM_18040</name>
</gene>
<dbReference type="EMBL" id="LHUR01000022">
    <property type="protein sequence ID" value="KOA19715.1"/>
    <property type="molecule type" value="Genomic_DNA"/>
</dbReference>
<dbReference type="Proteomes" id="UP000037043">
    <property type="component" value="Unassembled WGS sequence"/>
</dbReference>
<comment type="caution">
    <text evidence="1">The sequence shown here is derived from an EMBL/GenBank/DDBJ whole genome shotgun (WGS) entry which is preliminary data.</text>
</comment>
<dbReference type="RefSeq" id="WP_052221347.1">
    <property type="nucleotide sequence ID" value="NZ_LHUR01000022.1"/>
</dbReference>
<evidence type="ECO:0000313" key="2">
    <source>
        <dbReference type="Proteomes" id="UP000037043"/>
    </source>
</evidence>
<evidence type="ECO:0000313" key="1">
    <source>
        <dbReference type="EMBL" id="KOA19715.1"/>
    </source>
</evidence>
<keyword evidence="2" id="KW-1185">Reference proteome</keyword>
<protein>
    <submittedName>
        <fullName evidence="1">Uncharacterized protein</fullName>
    </submittedName>
</protein>
<proteinExistence type="predicted"/>
<dbReference type="STRING" id="36844.SAMN04488501_102190"/>
<reference evidence="2" key="1">
    <citation type="submission" date="2015-08" db="EMBL/GenBank/DDBJ databases">
        <title>Genome sequence of the strict anaerobe Clostridium homopropionicum LuHBu1 (DSM 5847T).</title>
        <authorList>
            <person name="Poehlein A."/>
            <person name="Beck M."/>
            <person name="Schiel-Bengelsdorf B."/>
            <person name="Bengelsdorf F.R."/>
            <person name="Daniel R."/>
            <person name="Duerre P."/>
        </authorList>
    </citation>
    <scope>NUCLEOTIDE SEQUENCE [LARGE SCALE GENOMIC DNA]</scope>
    <source>
        <strain evidence="2">DSM 5847</strain>
    </source>
</reference>
<dbReference type="AlphaFoldDB" id="A0A0L6Z9S9"/>
<dbReference type="PATRIC" id="fig|1121318.3.peg.1820"/>
<sequence>MSQCSFIATDYELSEIDNLKLNSKVITVGDAIKLGIKPHELMPWEKMNPNDEVLIVNDEFDMGELVIKKDSSFERNVSWYTSKPFIYSIEFAYTESRAEQLLEYLKENLLMGHILELWTVWLDEKQNIKPDFYKYDELSIDLIKKIYDTRKVHHTIRSCTIIER</sequence>
<accession>A0A0L6Z9S9</accession>